<feature type="region of interest" description="Disordered" evidence="1">
    <location>
        <begin position="266"/>
        <end position="285"/>
    </location>
</feature>
<dbReference type="EMBL" id="CP082275">
    <property type="protein sequence ID" value="USH04116.1"/>
    <property type="molecule type" value="Genomic_DNA"/>
</dbReference>
<gene>
    <name evidence="2" type="ORF">K6Q96_09160</name>
</gene>
<dbReference type="Pfam" id="PF03837">
    <property type="entry name" value="RecT"/>
    <property type="match status" value="1"/>
</dbReference>
<proteinExistence type="predicted"/>
<name>A0ABY4WYR0_9GAMM</name>
<sequence length="285" mass="31798">MDMPHYDVATMMFNPDIMGRLERFAELMAQGKTTVPAHLRGSVGDCLAVTLQAMQWRMNPHAVAQKTHLVNGTLGYEAQLVNAVINTMAPTKDRLHYQWFGDWDKYIHAGLQKKDEDGLGVRVWATLKGETEPRQLEILLKPITVRNSPNWKSDPRQQIAYLAVKRWSRLYCPDVILGVYTPDELDMPTEKAINAVPQNQSKTASLLSKLAPAPEADAATETLDRVLETIQAAQTETELADVENTAKTLPPAALKTARSAYKDKLASLRAADEQPEHVVDAEQEE</sequence>
<evidence type="ECO:0000256" key="1">
    <source>
        <dbReference type="SAM" id="MobiDB-lite"/>
    </source>
</evidence>
<reference evidence="2" key="1">
    <citation type="submission" date="2021-08" db="EMBL/GenBank/DDBJ databases">
        <authorList>
            <person name="Sakaguchi M."/>
            <person name="Kikuchi T."/>
            <person name="Urbanczyk H."/>
        </authorList>
    </citation>
    <scope>NUCLEOTIDE SEQUENCE</scope>
    <source>
        <strain evidence="2">020920N</strain>
    </source>
</reference>
<dbReference type="InterPro" id="IPR018330">
    <property type="entry name" value="RecT_fam"/>
</dbReference>
<accession>A0ABY4WYR0</accession>
<organism evidence="2 3">
    <name type="scientific">Grimontia kaedaensis</name>
    <dbReference type="NCBI Taxonomy" id="2872157"/>
    <lineage>
        <taxon>Bacteria</taxon>
        <taxon>Pseudomonadati</taxon>
        <taxon>Pseudomonadota</taxon>
        <taxon>Gammaproteobacteria</taxon>
        <taxon>Vibrionales</taxon>
        <taxon>Vibrionaceae</taxon>
        <taxon>Grimontia</taxon>
    </lineage>
</organism>
<protein>
    <submittedName>
        <fullName evidence="2">Recombinase RecT</fullName>
    </submittedName>
</protein>
<dbReference type="Proteomes" id="UP001056255">
    <property type="component" value="Chromosome I"/>
</dbReference>
<evidence type="ECO:0000313" key="3">
    <source>
        <dbReference type="Proteomes" id="UP001056255"/>
    </source>
</evidence>
<evidence type="ECO:0000313" key="2">
    <source>
        <dbReference type="EMBL" id="USH04116.1"/>
    </source>
</evidence>
<keyword evidence="3" id="KW-1185">Reference proteome</keyword>